<feature type="transmembrane region" description="Helical" evidence="7">
    <location>
        <begin position="258"/>
        <end position="277"/>
    </location>
</feature>
<evidence type="ECO:0000256" key="6">
    <source>
        <dbReference type="ARBA" id="ARBA00023136"/>
    </source>
</evidence>
<evidence type="ECO:0000256" key="7">
    <source>
        <dbReference type="RuleBase" id="RU363032"/>
    </source>
</evidence>
<feature type="transmembrane region" description="Helical" evidence="7">
    <location>
        <begin position="12"/>
        <end position="35"/>
    </location>
</feature>
<organism evidence="9 10">
    <name type="scientific">Anaerocolumna aminovalerica</name>
    <dbReference type="NCBI Taxonomy" id="1527"/>
    <lineage>
        <taxon>Bacteria</taxon>
        <taxon>Bacillati</taxon>
        <taxon>Bacillota</taxon>
        <taxon>Clostridia</taxon>
        <taxon>Lachnospirales</taxon>
        <taxon>Lachnospiraceae</taxon>
        <taxon>Anaerocolumna</taxon>
    </lineage>
</organism>
<feature type="transmembrane region" description="Helical" evidence="7">
    <location>
        <begin position="110"/>
        <end position="132"/>
    </location>
</feature>
<dbReference type="SUPFAM" id="SSF161098">
    <property type="entry name" value="MetI-like"/>
    <property type="match status" value="1"/>
</dbReference>
<dbReference type="CDD" id="cd06261">
    <property type="entry name" value="TM_PBP2"/>
    <property type="match status" value="1"/>
</dbReference>
<dbReference type="Gene3D" id="1.10.3720.10">
    <property type="entry name" value="MetI-like"/>
    <property type="match status" value="1"/>
</dbReference>
<gene>
    <name evidence="9" type="ORF">SAMN04489757_15114</name>
</gene>
<proteinExistence type="inferred from homology"/>
<evidence type="ECO:0000256" key="4">
    <source>
        <dbReference type="ARBA" id="ARBA00022692"/>
    </source>
</evidence>
<dbReference type="InterPro" id="IPR000515">
    <property type="entry name" value="MetI-like"/>
</dbReference>
<evidence type="ECO:0000256" key="2">
    <source>
        <dbReference type="ARBA" id="ARBA00022448"/>
    </source>
</evidence>
<dbReference type="Pfam" id="PF00528">
    <property type="entry name" value="BPD_transp_1"/>
    <property type="match status" value="1"/>
</dbReference>
<dbReference type="InterPro" id="IPR035906">
    <property type="entry name" value="MetI-like_sf"/>
</dbReference>
<keyword evidence="5 7" id="KW-1133">Transmembrane helix</keyword>
<dbReference type="PANTHER" id="PTHR43744">
    <property type="entry name" value="ABC TRANSPORTER PERMEASE PROTEIN MG189-RELATED-RELATED"/>
    <property type="match status" value="1"/>
</dbReference>
<keyword evidence="3" id="KW-1003">Cell membrane</keyword>
<name>A0A1I5ISF1_9FIRM</name>
<dbReference type="GO" id="GO:0005886">
    <property type="term" value="C:plasma membrane"/>
    <property type="evidence" value="ECO:0007669"/>
    <property type="project" value="UniProtKB-SubCell"/>
</dbReference>
<sequence>MKQKMGFSEVVFVSICYIIIIFVCVVTLYPFIYLISASFSSATSVMKNEVVLFPKEFTTKAYRVVMEYKGIWLSYLNTLFYTFFGTLLSLALTILAAYPLSKERWAPRKAMSLFIVFTMWFGGGMIPFYLVMRGLNLLDSRLGILLYPAISAFYVIIFRTHFQSLPASLEESAKLEGANDAQILMRIIIPLSKPIMAAVALYYAVGRWNSYFWEMLLLSSNKKFPVQVLLQRIIISSQLGQDIAKALTRGEASIPTTIKFAAIVITTVPIILIYPFLQKYFVNGALVGSVKE</sequence>
<dbReference type="EMBL" id="FOWD01000051">
    <property type="protein sequence ID" value="SFO63319.1"/>
    <property type="molecule type" value="Genomic_DNA"/>
</dbReference>
<keyword evidence="4 7" id="KW-0812">Transmembrane</keyword>
<feature type="transmembrane region" description="Helical" evidence="7">
    <location>
        <begin position="183"/>
        <end position="205"/>
    </location>
</feature>
<comment type="subcellular location">
    <subcellularLocation>
        <location evidence="1 7">Cell membrane</location>
        <topology evidence="1 7">Multi-pass membrane protein</topology>
    </subcellularLocation>
</comment>
<evidence type="ECO:0000256" key="3">
    <source>
        <dbReference type="ARBA" id="ARBA00022475"/>
    </source>
</evidence>
<feature type="transmembrane region" description="Helical" evidence="7">
    <location>
        <begin position="79"/>
        <end position="98"/>
    </location>
</feature>
<accession>A0A1I5ISF1</accession>
<dbReference type="OrthoDB" id="157184at2"/>
<feature type="domain" description="ABC transmembrane type-1" evidence="8">
    <location>
        <begin position="75"/>
        <end position="277"/>
    </location>
</feature>
<keyword evidence="2 7" id="KW-0813">Transport</keyword>
<evidence type="ECO:0000313" key="10">
    <source>
        <dbReference type="Proteomes" id="UP000198806"/>
    </source>
</evidence>
<dbReference type="PROSITE" id="PS50928">
    <property type="entry name" value="ABC_TM1"/>
    <property type="match status" value="1"/>
</dbReference>
<feature type="transmembrane region" description="Helical" evidence="7">
    <location>
        <begin position="144"/>
        <end position="162"/>
    </location>
</feature>
<dbReference type="RefSeq" id="WP_091688835.1">
    <property type="nucleotide sequence ID" value="NZ_BAABFM010000041.1"/>
</dbReference>
<dbReference type="Proteomes" id="UP000198806">
    <property type="component" value="Unassembled WGS sequence"/>
</dbReference>
<keyword evidence="6 7" id="KW-0472">Membrane</keyword>
<evidence type="ECO:0000313" key="9">
    <source>
        <dbReference type="EMBL" id="SFO63319.1"/>
    </source>
</evidence>
<dbReference type="PANTHER" id="PTHR43744:SF9">
    <property type="entry name" value="POLYGALACTURONAN_RHAMNOGALACTURONAN TRANSPORT SYSTEM PERMEASE PROTEIN YTCP"/>
    <property type="match status" value="1"/>
</dbReference>
<dbReference type="AlphaFoldDB" id="A0A1I5ISF1"/>
<keyword evidence="10" id="KW-1185">Reference proteome</keyword>
<reference evidence="9 10" key="1">
    <citation type="submission" date="2016-10" db="EMBL/GenBank/DDBJ databases">
        <authorList>
            <person name="de Groot N.N."/>
        </authorList>
    </citation>
    <scope>NUCLEOTIDE SEQUENCE [LARGE SCALE GENOMIC DNA]</scope>
    <source>
        <strain evidence="9 10">DSM 1283</strain>
    </source>
</reference>
<comment type="similarity">
    <text evidence="7">Belongs to the binding-protein-dependent transport system permease family.</text>
</comment>
<protein>
    <submittedName>
        <fullName evidence="9">Carbohydrate ABC transporter membrane protein 2, CUT1 family</fullName>
    </submittedName>
</protein>
<dbReference type="STRING" id="1527.SAMN04489757_15114"/>
<evidence type="ECO:0000256" key="1">
    <source>
        <dbReference type="ARBA" id="ARBA00004651"/>
    </source>
</evidence>
<evidence type="ECO:0000256" key="5">
    <source>
        <dbReference type="ARBA" id="ARBA00022989"/>
    </source>
</evidence>
<evidence type="ECO:0000259" key="8">
    <source>
        <dbReference type="PROSITE" id="PS50928"/>
    </source>
</evidence>
<dbReference type="GO" id="GO:0055085">
    <property type="term" value="P:transmembrane transport"/>
    <property type="evidence" value="ECO:0007669"/>
    <property type="project" value="InterPro"/>
</dbReference>